<dbReference type="Proteomes" id="UP000306147">
    <property type="component" value="Unassembled WGS sequence"/>
</dbReference>
<protein>
    <submittedName>
        <fullName evidence="2">Amidohydrolase</fullName>
    </submittedName>
</protein>
<dbReference type="RefSeq" id="WP_135963607.1">
    <property type="nucleotide sequence ID" value="NZ_SRXT01000003.1"/>
</dbReference>
<dbReference type="InterPro" id="IPR006680">
    <property type="entry name" value="Amidohydro-rel"/>
</dbReference>
<dbReference type="InterPro" id="IPR032466">
    <property type="entry name" value="Metal_Hydrolase"/>
</dbReference>
<dbReference type="OrthoDB" id="9787654at2"/>
<dbReference type="GO" id="GO:0016787">
    <property type="term" value="F:hydrolase activity"/>
    <property type="evidence" value="ECO:0007669"/>
    <property type="project" value="UniProtKB-KW"/>
</dbReference>
<feature type="domain" description="Amidohydrolase-related" evidence="1">
    <location>
        <begin position="15"/>
        <end position="270"/>
    </location>
</feature>
<name>A0A4S1XFH9_9SPHN</name>
<keyword evidence="2" id="KW-0378">Hydrolase</keyword>
<dbReference type="Pfam" id="PF04909">
    <property type="entry name" value="Amidohydro_2"/>
    <property type="match status" value="1"/>
</dbReference>
<sequence length="272" mass="29869">MTAAPELPAPEPPAIDAHAHVFTRAMPLTDTAWTRPEYDYPVETYLAELDAHGIAFGVITAASLFGDYNDYSLAALAQHKRLRATVMLDPDVSARELADLKQAGVCGVRFQIPPDAPLPDLTGYRFRRFVTRLADAGMHLELNLGGTQLGNMLPALADQGISTVVDHFGLLRSEGGMTGPGFKAMLQAIERGRTWVKISAGFRLPAESLAGYARRLLEVAGPDRLFWGSDAPFVGAEARMTYTEALNTLYRIVPDARDRRRMSDAALRFYLF</sequence>
<evidence type="ECO:0000259" key="1">
    <source>
        <dbReference type="Pfam" id="PF04909"/>
    </source>
</evidence>
<reference evidence="2 3" key="1">
    <citation type="submission" date="2019-04" db="EMBL/GenBank/DDBJ databases">
        <title>Sphingomonas psychrotolerans sp. nov., isolated from soil in the Tianshan Mountains, Xinjiang, China.</title>
        <authorList>
            <person name="Luo Y."/>
            <person name="Sheng H."/>
        </authorList>
    </citation>
    <scope>NUCLEOTIDE SEQUENCE [LARGE SCALE GENOMIC DNA]</scope>
    <source>
        <strain evidence="2 3">ZFGT-11</strain>
    </source>
</reference>
<dbReference type="InterPro" id="IPR052358">
    <property type="entry name" value="Aro_Compnd_Degr_Hydrolases"/>
</dbReference>
<dbReference type="EMBL" id="SRXT01000003">
    <property type="protein sequence ID" value="TGX54370.1"/>
    <property type="molecule type" value="Genomic_DNA"/>
</dbReference>
<comment type="caution">
    <text evidence="2">The sequence shown here is derived from an EMBL/GenBank/DDBJ whole genome shotgun (WGS) entry which is preliminary data.</text>
</comment>
<dbReference type="SUPFAM" id="SSF51556">
    <property type="entry name" value="Metallo-dependent hydrolases"/>
    <property type="match status" value="1"/>
</dbReference>
<dbReference type="PANTHER" id="PTHR35563:SF2">
    <property type="entry name" value="BARREL METAL-DEPENDENT HYDROLASE, PUTATIVE (AFU_ORTHOLOGUE AFUA_1G16240)-RELATED"/>
    <property type="match status" value="1"/>
</dbReference>
<gene>
    <name evidence="2" type="ORF">E5A73_09725</name>
</gene>
<dbReference type="AlphaFoldDB" id="A0A4S1XFH9"/>
<accession>A0A4S1XFH9</accession>
<proteinExistence type="predicted"/>
<evidence type="ECO:0000313" key="2">
    <source>
        <dbReference type="EMBL" id="TGX54370.1"/>
    </source>
</evidence>
<dbReference type="Gene3D" id="3.20.20.140">
    <property type="entry name" value="Metal-dependent hydrolases"/>
    <property type="match status" value="1"/>
</dbReference>
<organism evidence="2 3">
    <name type="scientific">Sphingomonas gei</name>
    <dbReference type="NCBI Taxonomy" id="1395960"/>
    <lineage>
        <taxon>Bacteria</taxon>
        <taxon>Pseudomonadati</taxon>
        <taxon>Pseudomonadota</taxon>
        <taxon>Alphaproteobacteria</taxon>
        <taxon>Sphingomonadales</taxon>
        <taxon>Sphingomonadaceae</taxon>
        <taxon>Sphingomonas</taxon>
    </lineage>
</organism>
<dbReference type="PANTHER" id="PTHR35563">
    <property type="entry name" value="BARREL METAL-DEPENDENT HYDROLASE, PUTATIVE (AFU_ORTHOLOGUE AFUA_1G16240)-RELATED"/>
    <property type="match status" value="1"/>
</dbReference>
<evidence type="ECO:0000313" key="3">
    <source>
        <dbReference type="Proteomes" id="UP000306147"/>
    </source>
</evidence>
<keyword evidence="3" id="KW-1185">Reference proteome</keyword>